<protein>
    <submittedName>
        <fullName evidence="2">DUF4167 domain-containing protein</fullName>
    </submittedName>
</protein>
<proteinExistence type="predicted"/>
<dbReference type="Proteomes" id="UP000483035">
    <property type="component" value="Unassembled WGS sequence"/>
</dbReference>
<reference evidence="2 3" key="1">
    <citation type="submission" date="2019-12" db="EMBL/GenBank/DDBJ databases">
        <title>Rhizobium genotypes associated with high levels of biological nitrogen fixation by grain legumes in a temperate-maritime cropping system.</title>
        <authorList>
            <person name="Maluk M."/>
            <person name="Francesc Ferrando Molina F."/>
            <person name="Lopez Del Egido L."/>
            <person name="Lafos M."/>
            <person name="Langarica-Fuentes A."/>
            <person name="Gebre Yohannes G."/>
            <person name="Young M.W."/>
            <person name="Martin P."/>
            <person name="Gantlett R."/>
            <person name="Kenicer G."/>
            <person name="Hawes C."/>
            <person name="Begg G.S."/>
            <person name="Quilliam R.S."/>
            <person name="Squire G.R."/>
            <person name="Poole P.S."/>
            <person name="Young P.W."/>
            <person name="Iannetta P.M."/>
            <person name="James E.K."/>
        </authorList>
    </citation>
    <scope>NUCLEOTIDE SEQUENCE [LARGE SCALE GENOMIC DNA]</scope>
    <source>
        <strain evidence="2 3">JHI1118</strain>
    </source>
</reference>
<comment type="caution">
    <text evidence="2">The sequence shown here is derived from an EMBL/GenBank/DDBJ whole genome shotgun (WGS) entry which is preliminary data.</text>
</comment>
<evidence type="ECO:0000313" key="3">
    <source>
        <dbReference type="Proteomes" id="UP000483035"/>
    </source>
</evidence>
<dbReference type="EMBL" id="WUEY01000016">
    <property type="protein sequence ID" value="NEI73187.1"/>
    <property type="molecule type" value="Genomic_DNA"/>
</dbReference>
<accession>A0A6L9UGC2</accession>
<evidence type="ECO:0000313" key="2">
    <source>
        <dbReference type="EMBL" id="NEI73187.1"/>
    </source>
</evidence>
<organism evidence="2 3">
    <name type="scientific">Rhizobium lusitanum</name>
    <dbReference type="NCBI Taxonomy" id="293958"/>
    <lineage>
        <taxon>Bacteria</taxon>
        <taxon>Pseudomonadati</taxon>
        <taxon>Pseudomonadota</taxon>
        <taxon>Alphaproteobacteria</taxon>
        <taxon>Hyphomicrobiales</taxon>
        <taxon>Rhizobiaceae</taxon>
        <taxon>Rhizobium/Agrobacterium group</taxon>
        <taxon>Rhizobium</taxon>
    </lineage>
</organism>
<dbReference type="RefSeq" id="WP_163991265.1">
    <property type="nucleotide sequence ID" value="NZ_WUEY01000016.1"/>
</dbReference>
<feature type="domain" description="DUF4167" evidence="1">
    <location>
        <begin position="3"/>
        <end position="27"/>
    </location>
</feature>
<dbReference type="Pfam" id="PF13763">
    <property type="entry name" value="DUF4167"/>
    <property type="match status" value="1"/>
</dbReference>
<dbReference type="AlphaFoldDB" id="A0A6L9UGC2"/>
<gene>
    <name evidence="2" type="ORF">GR212_26865</name>
</gene>
<dbReference type="InterPro" id="IPR025430">
    <property type="entry name" value="DUF4167"/>
</dbReference>
<sequence>MISAGDRICAKNDFQHAEHFFRAAAEEKVASRK</sequence>
<evidence type="ECO:0000259" key="1">
    <source>
        <dbReference type="Pfam" id="PF13763"/>
    </source>
</evidence>
<name>A0A6L9UGC2_9HYPH</name>